<dbReference type="Proteomes" id="UP001232445">
    <property type="component" value="Unassembled WGS sequence"/>
</dbReference>
<name>A0ABU0CTA5_9BACI</name>
<evidence type="ECO:0000256" key="3">
    <source>
        <dbReference type="ARBA" id="ARBA00022723"/>
    </source>
</evidence>
<dbReference type="PROSITE" id="PS00629">
    <property type="entry name" value="IMP_1"/>
    <property type="match status" value="1"/>
</dbReference>
<gene>
    <name evidence="6" type="ORF">J2S00_001922</name>
</gene>
<dbReference type="Gene3D" id="3.30.540.10">
    <property type="entry name" value="Fructose-1,6-Bisphosphatase, subunit A, domain 1"/>
    <property type="match status" value="1"/>
</dbReference>
<dbReference type="GO" id="GO:0052834">
    <property type="term" value="F:inositol monophosphate phosphatase activity"/>
    <property type="evidence" value="ECO:0007669"/>
    <property type="project" value="UniProtKB-EC"/>
</dbReference>
<dbReference type="PANTHER" id="PTHR20854:SF4">
    <property type="entry name" value="INOSITOL-1-MONOPHOSPHATASE-RELATED"/>
    <property type="match status" value="1"/>
</dbReference>
<reference evidence="6 7" key="1">
    <citation type="submission" date="2023-07" db="EMBL/GenBank/DDBJ databases">
        <title>Genomic Encyclopedia of Type Strains, Phase IV (KMG-IV): sequencing the most valuable type-strain genomes for metagenomic binning, comparative biology and taxonomic classification.</title>
        <authorList>
            <person name="Goeker M."/>
        </authorList>
    </citation>
    <scope>NUCLEOTIDE SEQUENCE [LARGE SCALE GENOMIC DNA]</scope>
    <source>
        <strain evidence="6 7">DSM 17740</strain>
    </source>
</reference>
<keyword evidence="3" id="KW-0479">Metal-binding</keyword>
<dbReference type="InterPro" id="IPR020583">
    <property type="entry name" value="Inositol_monoP_metal-BS"/>
</dbReference>
<dbReference type="SUPFAM" id="SSF56655">
    <property type="entry name" value="Carbohydrate phosphatase"/>
    <property type="match status" value="1"/>
</dbReference>
<dbReference type="EMBL" id="JAUSUQ010000006">
    <property type="protein sequence ID" value="MDQ0339136.1"/>
    <property type="molecule type" value="Genomic_DNA"/>
</dbReference>
<dbReference type="PRINTS" id="PR00377">
    <property type="entry name" value="IMPHPHTASES"/>
</dbReference>
<dbReference type="InterPro" id="IPR020550">
    <property type="entry name" value="Inositol_monophosphatase_CS"/>
</dbReference>
<organism evidence="6 7">
    <name type="scientific">Caldalkalibacillus uzonensis</name>
    <dbReference type="NCBI Taxonomy" id="353224"/>
    <lineage>
        <taxon>Bacteria</taxon>
        <taxon>Bacillati</taxon>
        <taxon>Bacillota</taxon>
        <taxon>Bacilli</taxon>
        <taxon>Bacillales</taxon>
        <taxon>Bacillaceae</taxon>
        <taxon>Caldalkalibacillus</taxon>
    </lineage>
</organism>
<dbReference type="RefSeq" id="WP_370875856.1">
    <property type="nucleotide sequence ID" value="NZ_JAUSUQ010000006.1"/>
</dbReference>
<sequence length="272" mass="30423">MVKESLQSMYEQAKEWVLEAGGQLRESIKTDVLVEYKTSVADLVTEKDREIESFFVSRISRAYPAHHILGEEGINKQKLSDPKQGWVWIIDPIDGTTNFVHQKQNFCISVALYEQGEPRLGFIYDPIAGELFHALAGQGAFMNEEPLPRLTETRVEEAVIGINSLWLTPNKHFDFKPIQALVREVRGTRSVGAAALEMAYVACGRLDAYLSLRLSPWDFAAGLVIAQEVGAVTSTVHNQPVEVFEKSSVLVARPGLHQVITDTYLHSSSPRR</sequence>
<comment type="catalytic activity">
    <reaction evidence="1">
        <text>a myo-inositol phosphate + H2O = myo-inositol + phosphate</text>
        <dbReference type="Rhea" id="RHEA:24056"/>
        <dbReference type="ChEBI" id="CHEBI:15377"/>
        <dbReference type="ChEBI" id="CHEBI:17268"/>
        <dbReference type="ChEBI" id="CHEBI:43474"/>
        <dbReference type="ChEBI" id="CHEBI:84139"/>
        <dbReference type="EC" id="3.1.3.25"/>
    </reaction>
</comment>
<dbReference type="InterPro" id="IPR000760">
    <property type="entry name" value="Inositol_monophosphatase-like"/>
</dbReference>
<keyword evidence="5" id="KW-0460">Magnesium</keyword>
<evidence type="ECO:0000313" key="7">
    <source>
        <dbReference type="Proteomes" id="UP001232445"/>
    </source>
</evidence>
<keyword evidence="7" id="KW-1185">Reference proteome</keyword>
<dbReference type="PANTHER" id="PTHR20854">
    <property type="entry name" value="INOSITOL MONOPHOSPHATASE"/>
    <property type="match status" value="1"/>
</dbReference>
<dbReference type="CDD" id="cd01637">
    <property type="entry name" value="IMPase_like"/>
    <property type="match status" value="1"/>
</dbReference>
<evidence type="ECO:0000256" key="5">
    <source>
        <dbReference type="ARBA" id="ARBA00022842"/>
    </source>
</evidence>
<proteinExistence type="predicted"/>
<evidence type="ECO:0000256" key="1">
    <source>
        <dbReference type="ARBA" id="ARBA00001033"/>
    </source>
</evidence>
<dbReference type="Gene3D" id="3.40.190.80">
    <property type="match status" value="1"/>
</dbReference>
<dbReference type="EC" id="3.1.3.25" evidence="2"/>
<protein>
    <recommendedName>
        <fullName evidence="2">inositol-phosphate phosphatase</fullName>
        <ecNumber evidence="2">3.1.3.25</ecNumber>
    </recommendedName>
</protein>
<evidence type="ECO:0000313" key="6">
    <source>
        <dbReference type="EMBL" id="MDQ0339136.1"/>
    </source>
</evidence>
<dbReference type="Pfam" id="PF00459">
    <property type="entry name" value="Inositol_P"/>
    <property type="match status" value="1"/>
</dbReference>
<evidence type="ECO:0000256" key="2">
    <source>
        <dbReference type="ARBA" id="ARBA00013106"/>
    </source>
</evidence>
<evidence type="ECO:0000256" key="4">
    <source>
        <dbReference type="ARBA" id="ARBA00022801"/>
    </source>
</evidence>
<accession>A0ABU0CTA5</accession>
<comment type="caution">
    <text evidence="6">The sequence shown here is derived from an EMBL/GenBank/DDBJ whole genome shotgun (WGS) entry which is preliminary data.</text>
</comment>
<keyword evidence="4 6" id="KW-0378">Hydrolase</keyword>
<dbReference type="PROSITE" id="PS00630">
    <property type="entry name" value="IMP_2"/>
    <property type="match status" value="1"/>
</dbReference>